<name>A0A0T7GKH7_NEOGA</name>
<feature type="domain" description="N-acetyltransferase" evidence="4">
    <location>
        <begin position="3"/>
        <end position="158"/>
    </location>
</feature>
<dbReference type="Gene3D" id="3.40.630.30">
    <property type="match status" value="1"/>
</dbReference>
<comment type="similarity">
    <text evidence="1">Belongs to the acetyltransferase family.</text>
</comment>
<dbReference type="Proteomes" id="UP000039660">
    <property type="component" value="Unassembled WGS sequence"/>
</dbReference>
<reference evidence="5 6" key="1">
    <citation type="submission" date="2014-08" db="EMBL/GenBank/DDBJ databases">
        <authorList>
            <person name="Chen Y.-H."/>
        </authorList>
    </citation>
    <scope>NUCLEOTIDE SEQUENCE [LARGE SCALE GENOMIC DNA]</scope>
</reference>
<dbReference type="RefSeq" id="WP_046633705.1">
    <property type="nucleotide sequence ID" value="NZ_CCRK01000003.1"/>
</dbReference>
<dbReference type="GO" id="GO:0008080">
    <property type="term" value="F:N-acetyltransferase activity"/>
    <property type="evidence" value="ECO:0007669"/>
    <property type="project" value="UniProtKB-ARBA"/>
</dbReference>
<dbReference type="FunFam" id="3.40.630.30:FF:000064">
    <property type="entry name" value="GNAT family acetyltransferase"/>
    <property type="match status" value="1"/>
</dbReference>
<evidence type="ECO:0000256" key="1">
    <source>
        <dbReference type="ARBA" id="ARBA00008694"/>
    </source>
</evidence>
<organism evidence="5 6">
    <name type="scientific">Neorhizobium galegae bv. officinalis</name>
    <dbReference type="NCBI Taxonomy" id="323656"/>
    <lineage>
        <taxon>Bacteria</taxon>
        <taxon>Pseudomonadati</taxon>
        <taxon>Pseudomonadota</taxon>
        <taxon>Alphaproteobacteria</taxon>
        <taxon>Hyphomicrobiales</taxon>
        <taxon>Rhizobiaceae</taxon>
        <taxon>Rhizobium/Agrobacterium group</taxon>
        <taxon>Neorhizobium</taxon>
    </lineage>
</organism>
<dbReference type="PANTHER" id="PTHR10545">
    <property type="entry name" value="DIAMINE N-ACETYLTRANSFERASE"/>
    <property type="match status" value="1"/>
</dbReference>
<evidence type="ECO:0000259" key="4">
    <source>
        <dbReference type="PROSITE" id="PS51186"/>
    </source>
</evidence>
<dbReference type="AlphaFoldDB" id="A0A0T7GKH7"/>
<dbReference type="InterPro" id="IPR051016">
    <property type="entry name" value="Diverse_Substrate_AcTransf"/>
</dbReference>
<dbReference type="InterPro" id="IPR016181">
    <property type="entry name" value="Acyl_CoA_acyltransferase"/>
</dbReference>
<evidence type="ECO:0000256" key="3">
    <source>
        <dbReference type="ARBA" id="ARBA00023315"/>
    </source>
</evidence>
<dbReference type="EMBL" id="CCRK01000003">
    <property type="protein sequence ID" value="CDZ47677.1"/>
    <property type="molecule type" value="Genomic_DNA"/>
</dbReference>
<dbReference type="CDD" id="cd04301">
    <property type="entry name" value="NAT_SF"/>
    <property type="match status" value="1"/>
</dbReference>
<protein>
    <submittedName>
        <fullName evidence="5">Diamine N-acetyltransferase</fullName>
    </submittedName>
</protein>
<evidence type="ECO:0000313" key="5">
    <source>
        <dbReference type="EMBL" id="CDZ47677.1"/>
    </source>
</evidence>
<dbReference type="PROSITE" id="PS51186">
    <property type="entry name" value="GNAT"/>
    <property type="match status" value="1"/>
</dbReference>
<accession>A0A0T7GKH7</accession>
<gene>
    <name evidence="5" type="ORF">NGAL_HAMBI1189_20680</name>
</gene>
<sequence>MALTIREGVRGDAAALLGFIRELAIYEKAEHEVAATVEMIESSIFGETSVTRALVCEKDGVPVGMAIWFFSYSTWQARNGLYLEDLYVTPAARGLGAGKAMLKRLAQIAVENGCGRFEWSVLDWNEPAIRVYEAIGAEPMSEWIRYRLSGETLKSFAEG</sequence>
<dbReference type="Pfam" id="PF00583">
    <property type="entry name" value="Acetyltransf_1"/>
    <property type="match status" value="1"/>
</dbReference>
<evidence type="ECO:0000256" key="2">
    <source>
        <dbReference type="ARBA" id="ARBA00022679"/>
    </source>
</evidence>
<keyword evidence="2 5" id="KW-0808">Transferase</keyword>
<evidence type="ECO:0000313" key="6">
    <source>
        <dbReference type="Proteomes" id="UP000039660"/>
    </source>
</evidence>
<dbReference type="PANTHER" id="PTHR10545:SF29">
    <property type="entry name" value="GH14572P-RELATED"/>
    <property type="match status" value="1"/>
</dbReference>
<dbReference type="SUPFAM" id="SSF55729">
    <property type="entry name" value="Acyl-CoA N-acyltransferases (Nat)"/>
    <property type="match status" value="1"/>
</dbReference>
<proteinExistence type="inferred from homology"/>
<keyword evidence="3" id="KW-0012">Acyltransferase</keyword>
<dbReference type="InterPro" id="IPR000182">
    <property type="entry name" value="GNAT_dom"/>
</dbReference>